<dbReference type="EMBL" id="HBGK01052660">
    <property type="protein sequence ID" value="CAD9311976.1"/>
    <property type="molecule type" value="Transcribed_RNA"/>
</dbReference>
<accession>A0A7S1VVA5</accession>
<proteinExistence type="predicted"/>
<evidence type="ECO:0000313" key="1">
    <source>
        <dbReference type="EMBL" id="CAD9311976.1"/>
    </source>
</evidence>
<reference evidence="1" key="1">
    <citation type="submission" date="2021-01" db="EMBL/GenBank/DDBJ databases">
        <authorList>
            <person name="Corre E."/>
            <person name="Pelletier E."/>
            <person name="Niang G."/>
            <person name="Scheremetjew M."/>
            <person name="Finn R."/>
            <person name="Kale V."/>
            <person name="Holt S."/>
            <person name="Cochrane G."/>
            <person name="Meng A."/>
            <person name="Brown T."/>
            <person name="Cohen L."/>
        </authorList>
    </citation>
    <scope>NUCLEOTIDE SEQUENCE</scope>
    <source>
        <strain evidence="1">CCMP 410</strain>
    </source>
</reference>
<name>A0A7S1VVA5_9STRA</name>
<dbReference type="Gene3D" id="2.170.150.20">
    <property type="entry name" value="Peptide methionine sulfoxide reductase"/>
    <property type="match status" value="1"/>
</dbReference>
<sequence>MDELVKPQLLLLDPVMTQQDTFLGQIPVKIYSYTVPVYLMKQPSRISKDELPFSLILVQDIESPFLQEFPVDDPTKAMDSWFPGYSWIPVAYPCGERMQHVGWKYVNKDGDFFYGVVVKVDPTRADGFHVATFGTLKRQRRATAIRT</sequence>
<protein>
    <submittedName>
        <fullName evidence="1">Uncharacterized protein</fullName>
    </submittedName>
</protein>
<gene>
    <name evidence="1" type="ORF">GOCE00092_LOCUS27714</name>
</gene>
<organism evidence="1">
    <name type="scientific">Grammatophora oceanica</name>
    <dbReference type="NCBI Taxonomy" id="210454"/>
    <lineage>
        <taxon>Eukaryota</taxon>
        <taxon>Sar</taxon>
        <taxon>Stramenopiles</taxon>
        <taxon>Ochrophyta</taxon>
        <taxon>Bacillariophyta</taxon>
        <taxon>Fragilariophyceae</taxon>
        <taxon>Fragilariophycidae</taxon>
        <taxon>Rhabdonematales</taxon>
        <taxon>Grammatophoraceae</taxon>
        <taxon>Grammatophora</taxon>
    </lineage>
</organism>
<dbReference type="AlphaFoldDB" id="A0A7S1VVA5"/>